<reference evidence="4" key="1">
    <citation type="submission" date="2016-10" db="EMBL/GenBank/DDBJ databases">
        <authorList>
            <person name="Varghese N."/>
        </authorList>
    </citation>
    <scope>NUCLEOTIDE SEQUENCE [LARGE SCALE GENOMIC DNA]</scope>
    <source>
        <strain evidence="4">HL 19</strain>
    </source>
</reference>
<feature type="signal peptide" evidence="1">
    <location>
        <begin position="1"/>
        <end position="25"/>
    </location>
</feature>
<dbReference type="OrthoDB" id="9769598at2"/>
<dbReference type="Proteomes" id="UP000183104">
    <property type="component" value="Unassembled WGS sequence"/>
</dbReference>
<dbReference type="Gene3D" id="3.60.15.10">
    <property type="entry name" value="Ribonuclease Z/Hydroxyacylglutathione hydrolase-like"/>
    <property type="match status" value="1"/>
</dbReference>
<dbReference type="PANTHER" id="PTHR42951">
    <property type="entry name" value="METALLO-BETA-LACTAMASE DOMAIN-CONTAINING"/>
    <property type="match status" value="1"/>
</dbReference>
<sequence length="355" mass="39642">MRIFQSLATVALSICLLATTQAVSAAGEDHPIRVDIQPEPVQAALEDQEPGEVLSPEDTLREVAPGVYVTYGVIGTIDEFNRGFNGNAGFVVTDEGVVVIDALGSPRLGKAWLETIRSVTDKPIEYLVLTHNHPDHSYGAVAFREETDATVIAHPATEDYLRSNQFADSVAYREDLLEEDFEGFEAVHPDETVEPAFGEPLELEVGGEAFHVYNVGGHHSFGDLLIHMPDRQITWGSDLYFQNRTTYMLDGNLEDYFKADELAKGLETELMIPGHGVAQEGPPFPMREKTVSYVTRLRDMMKDAVENMVPLSEAVNQAEESFPEWEDTALFEENHRKNANFIYTQMEQKLLFGEE</sequence>
<keyword evidence="1" id="KW-0732">Signal</keyword>
<dbReference type="CDD" id="cd16282">
    <property type="entry name" value="metallo-hydrolase-like_MBL-fold"/>
    <property type="match status" value="1"/>
</dbReference>
<protein>
    <submittedName>
        <fullName evidence="3">Glyoxylase, beta-lactamase superfamily II</fullName>
    </submittedName>
</protein>
<gene>
    <name evidence="3" type="ORF">SAMN05661077_0305</name>
</gene>
<organism evidence="3 4">
    <name type="scientific">Thiohalorhabdus denitrificans</name>
    <dbReference type="NCBI Taxonomy" id="381306"/>
    <lineage>
        <taxon>Bacteria</taxon>
        <taxon>Pseudomonadati</taxon>
        <taxon>Pseudomonadota</taxon>
        <taxon>Gammaproteobacteria</taxon>
        <taxon>Thiohalorhabdales</taxon>
        <taxon>Thiohalorhabdaceae</taxon>
        <taxon>Thiohalorhabdus</taxon>
    </lineage>
</organism>
<dbReference type="STRING" id="381306.AN478_12740"/>
<evidence type="ECO:0000256" key="1">
    <source>
        <dbReference type="SAM" id="SignalP"/>
    </source>
</evidence>
<proteinExistence type="predicted"/>
<dbReference type="InterPro" id="IPR050855">
    <property type="entry name" value="NDM-1-like"/>
</dbReference>
<dbReference type="AlphaFoldDB" id="A0A1G5AEU2"/>
<accession>A0A1G5AEU2</accession>
<dbReference type="PANTHER" id="PTHR42951:SF20">
    <property type="entry name" value="BETA LACTAMASE"/>
    <property type="match status" value="1"/>
</dbReference>
<name>A0A1G5AEU2_9GAMM</name>
<evidence type="ECO:0000313" key="4">
    <source>
        <dbReference type="Proteomes" id="UP000183104"/>
    </source>
</evidence>
<dbReference type="InterPro" id="IPR001279">
    <property type="entry name" value="Metallo-B-lactamas"/>
</dbReference>
<feature type="domain" description="Metallo-beta-lactamase" evidence="2">
    <location>
        <begin position="85"/>
        <end position="275"/>
    </location>
</feature>
<dbReference type="SMART" id="SM00849">
    <property type="entry name" value="Lactamase_B"/>
    <property type="match status" value="1"/>
</dbReference>
<dbReference type="EMBL" id="FMUN01000001">
    <property type="protein sequence ID" value="SCX76359.1"/>
    <property type="molecule type" value="Genomic_DNA"/>
</dbReference>
<evidence type="ECO:0000259" key="2">
    <source>
        <dbReference type="SMART" id="SM00849"/>
    </source>
</evidence>
<dbReference type="SUPFAM" id="SSF56281">
    <property type="entry name" value="Metallo-hydrolase/oxidoreductase"/>
    <property type="match status" value="1"/>
</dbReference>
<keyword evidence="4" id="KW-1185">Reference proteome</keyword>
<feature type="chain" id="PRO_5010383930" evidence="1">
    <location>
        <begin position="26"/>
        <end position="355"/>
    </location>
</feature>
<dbReference type="Pfam" id="PF00753">
    <property type="entry name" value="Lactamase_B"/>
    <property type="match status" value="1"/>
</dbReference>
<evidence type="ECO:0000313" key="3">
    <source>
        <dbReference type="EMBL" id="SCX76359.1"/>
    </source>
</evidence>
<dbReference type="InterPro" id="IPR036866">
    <property type="entry name" value="RibonucZ/Hydroxyglut_hydro"/>
</dbReference>